<dbReference type="GO" id="GO:0008237">
    <property type="term" value="F:metallopeptidase activity"/>
    <property type="evidence" value="ECO:0007669"/>
    <property type="project" value="UniProtKB-KW"/>
</dbReference>
<evidence type="ECO:0000256" key="9">
    <source>
        <dbReference type="ARBA" id="ARBA00023049"/>
    </source>
</evidence>
<keyword evidence="8" id="KW-0378">Hydrolase</keyword>
<dbReference type="GO" id="GO:0004177">
    <property type="term" value="F:aminopeptidase activity"/>
    <property type="evidence" value="ECO:0007669"/>
    <property type="project" value="UniProtKB-KW"/>
</dbReference>
<dbReference type="KEGG" id="liu:OU989_19185"/>
<comment type="cofactor">
    <cofactor evidence="1">
        <name>Co(2+)</name>
        <dbReference type="ChEBI" id="CHEBI:48828"/>
    </cofactor>
</comment>
<dbReference type="InterPro" id="IPR035097">
    <property type="entry name" value="M29_N-terminal"/>
</dbReference>
<dbReference type="GO" id="GO:0046872">
    <property type="term" value="F:metal ion binding"/>
    <property type="evidence" value="ECO:0007669"/>
    <property type="project" value="UniProtKB-KW"/>
</dbReference>
<protein>
    <submittedName>
        <fullName evidence="10">Aminopeptidase</fullName>
    </submittedName>
</protein>
<dbReference type="GO" id="GO:0006508">
    <property type="term" value="P:proteolysis"/>
    <property type="evidence" value="ECO:0007669"/>
    <property type="project" value="UniProtKB-KW"/>
</dbReference>
<dbReference type="PANTHER" id="PTHR34448">
    <property type="entry name" value="AMINOPEPTIDASE"/>
    <property type="match status" value="1"/>
</dbReference>
<keyword evidence="7" id="KW-0479">Metal-binding</keyword>
<keyword evidence="9" id="KW-0482">Metalloprotease</keyword>
<organism evidence="10 11">
    <name type="scientific">Lysinibacillus irui</name>
    <dbReference type="NCBI Taxonomy" id="2998077"/>
    <lineage>
        <taxon>Bacteria</taxon>
        <taxon>Bacillati</taxon>
        <taxon>Bacillota</taxon>
        <taxon>Bacilli</taxon>
        <taxon>Bacillales</taxon>
        <taxon>Bacillaceae</taxon>
        <taxon>Lysinibacillus</taxon>
    </lineage>
</organism>
<sequence>MNLLLSFDTKLIKYAELAVKVGVNIQKDQYLYISCSTDNLKLAQIITKIAYKNGAKQVFVDLSDDELVRARYEGAPKDSFDFFPPWKVQEREWLADHGAAFLSISSQNPDLLKGIERDRIMAFQKASGQALANYYQWLQADKFSWSVIAAPSKAWAAKVFPNLPEEQQIDALWEAIFAATRIDVEQSVEAWHAHDQELHSKADYLNSKQYKSLHYTAPGTDLMIELPAHHIWTGGSSINIQGQAFMANMPTEEIFTAPLKTGVNGYVTSTKPLSYGGNIIDHFTLTFKDGRIIDIKAEQGQDILAALVETDEGAHYLGEIALVPHASPISQSNLLFYNTLFDENASNHLAIGSAYAFCIEGGKEMTTEELSAHGLNQSLTHVDFMIGSNKMNIDGITNDGQKEPIFRDGNWAF</sequence>
<dbReference type="SUPFAM" id="SSF144052">
    <property type="entry name" value="Thermophilic metalloprotease-like"/>
    <property type="match status" value="1"/>
</dbReference>
<evidence type="ECO:0000256" key="7">
    <source>
        <dbReference type="ARBA" id="ARBA00022723"/>
    </source>
</evidence>
<dbReference type="RefSeq" id="WP_274794525.1">
    <property type="nucleotide sequence ID" value="NZ_CP113527.1"/>
</dbReference>
<dbReference type="PRINTS" id="PR00919">
    <property type="entry name" value="THERMOPTASE"/>
</dbReference>
<gene>
    <name evidence="10" type="ORF">OU989_19185</name>
</gene>
<evidence type="ECO:0000256" key="2">
    <source>
        <dbReference type="ARBA" id="ARBA00001946"/>
    </source>
</evidence>
<evidence type="ECO:0000256" key="6">
    <source>
        <dbReference type="ARBA" id="ARBA00022670"/>
    </source>
</evidence>
<dbReference type="PANTHER" id="PTHR34448:SF3">
    <property type="entry name" value="AMINOPEPTIDASE AMPS"/>
    <property type="match status" value="1"/>
</dbReference>
<dbReference type="EMBL" id="CP113527">
    <property type="protein sequence ID" value="WDV06341.1"/>
    <property type="molecule type" value="Genomic_DNA"/>
</dbReference>
<dbReference type="AlphaFoldDB" id="A0AAJ5UR15"/>
<evidence type="ECO:0000256" key="1">
    <source>
        <dbReference type="ARBA" id="ARBA00001941"/>
    </source>
</evidence>
<evidence type="ECO:0000256" key="4">
    <source>
        <dbReference type="ARBA" id="ARBA00008236"/>
    </source>
</evidence>
<name>A0AAJ5UR15_9BACI</name>
<accession>A0AAJ5UR15</accession>
<evidence type="ECO:0000256" key="3">
    <source>
        <dbReference type="ARBA" id="ARBA00001947"/>
    </source>
</evidence>
<dbReference type="InterPro" id="IPR000787">
    <property type="entry name" value="Peptidase_M29"/>
</dbReference>
<comment type="cofactor">
    <cofactor evidence="2">
        <name>Mg(2+)</name>
        <dbReference type="ChEBI" id="CHEBI:18420"/>
    </cofactor>
</comment>
<keyword evidence="5 10" id="KW-0031">Aminopeptidase</keyword>
<evidence type="ECO:0000313" key="11">
    <source>
        <dbReference type="Proteomes" id="UP001219585"/>
    </source>
</evidence>
<evidence type="ECO:0000313" key="10">
    <source>
        <dbReference type="EMBL" id="WDV06341.1"/>
    </source>
</evidence>
<proteinExistence type="inferred from homology"/>
<dbReference type="InterPro" id="IPR052170">
    <property type="entry name" value="M29_Exopeptidase"/>
</dbReference>
<keyword evidence="6" id="KW-0645">Protease</keyword>
<dbReference type="Proteomes" id="UP001219585">
    <property type="component" value="Chromosome"/>
</dbReference>
<evidence type="ECO:0000256" key="5">
    <source>
        <dbReference type="ARBA" id="ARBA00022438"/>
    </source>
</evidence>
<comment type="cofactor">
    <cofactor evidence="3">
        <name>Zn(2+)</name>
        <dbReference type="ChEBI" id="CHEBI:29105"/>
    </cofactor>
</comment>
<reference evidence="10" key="1">
    <citation type="submission" date="2022-11" db="EMBL/GenBank/DDBJ databases">
        <title>Lysinibacillus irui.</title>
        <authorList>
            <person name="Akintayo S.O."/>
        </authorList>
    </citation>
    <scope>NUCLEOTIDE SEQUENCE</scope>
    <source>
        <strain evidence="10">IRB4-01</strain>
    </source>
</reference>
<evidence type="ECO:0000256" key="8">
    <source>
        <dbReference type="ARBA" id="ARBA00022801"/>
    </source>
</evidence>
<dbReference type="Pfam" id="PF02073">
    <property type="entry name" value="Peptidase_M29"/>
    <property type="match status" value="1"/>
</dbReference>
<comment type="similarity">
    <text evidence="4">Belongs to the peptidase M29 family.</text>
</comment>
<dbReference type="Gene3D" id="3.40.1830.10">
    <property type="entry name" value="Thermophilic metalloprotease (M29)"/>
    <property type="match status" value="1"/>
</dbReference>